<organism evidence="1 2">
    <name type="scientific">Pseudocercospora fijiensis (strain CIRAD86)</name>
    <name type="common">Black leaf streak disease fungus</name>
    <name type="synonym">Mycosphaerella fijiensis</name>
    <dbReference type="NCBI Taxonomy" id="383855"/>
    <lineage>
        <taxon>Eukaryota</taxon>
        <taxon>Fungi</taxon>
        <taxon>Dikarya</taxon>
        <taxon>Ascomycota</taxon>
        <taxon>Pezizomycotina</taxon>
        <taxon>Dothideomycetes</taxon>
        <taxon>Dothideomycetidae</taxon>
        <taxon>Mycosphaerellales</taxon>
        <taxon>Mycosphaerellaceae</taxon>
        <taxon>Pseudocercospora</taxon>
    </lineage>
</organism>
<proteinExistence type="predicted"/>
<dbReference type="VEuPathDB" id="FungiDB:MYCFIDRAFT_173227"/>
<accession>M3B4B9</accession>
<keyword evidence="2" id="KW-1185">Reference proteome</keyword>
<dbReference type="RefSeq" id="XP_007924816.1">
    <property type="nucleotide sequence ID" value="XM_007926625.1"/>
</dbReference>
<dbReference type="GeneID" id="19332949"/>
<dbReference type="AlphaFoldDB" id="M3B4B9"/>
<dbReference type="EMBL" id="KB446557">
    <property type="protein sequence ID" value="EME84192.1"/>
    <property type="molecule type" value="Genomic_DNA"/>
</dbReference>
<sequence length="105" mass="11988">MHEWLCADFSDLFNHNARVSKNFSKEVTTAAYFYSISQGKLQCEGTAAALTAAPYVTPEENTWLANTERVRVHKQDFRETTIAFPSLRRASDQEIRSLRPHAPDQ</sequence>
<name>M3B4B9_PSEFD</name>
<reference evidence="1 2" key="1">
    <citation type="journal article" date="2012" name="PLoS Pathog.">
        <title>Diverse lifestyles and strategies of plant pathogenesis encoded in the genomes of eighteen Dothideomycetes fungi.</title>
        <authorList>
            <person name="Ohm R.A."/>
            <person name="Feau N."/>
            <person name="Henrissat B."/>
            <person name="Schoch C.L."/>
            <person name="Horwitz B.A."/>
            <person name="Barry K.W."/>
            <person name="Condon B.J."/>
            <person name="Copeland A.C."/>
            <person name="Dhillon B."/>
            <person name="Glaser F."/>
            <person name="Hesse C.N."/>
            <person name="Kosti I."/>
            <person name="LaButti K."/>
            <person name="Lindquist E.A."/>
            <person name="Lucas S."/>
            <person name="Salamov A.A."/>
            <person name="Bradshaw R.E."/>
            <person name="Ciuffetti L."/>
            <person name="Hamelin R.C."/>
            <person name="Kema G.H.J."/>
            <person name="Lawrence C."/>
            <person name="Scott J.A."/>
            <person name="Spatafora J.W."/>
            <person name="Turgeon B.G."/>
            <person name="de Wit P.J.G.M."/>
            <person name="Zhong S."/>
            <person name="Goodwin S.B."/>
            <person name="Grigoriev I.V."/>
        </authorList>
    </citation>
    <scope>NUCLEOTIDE SEQUENCE [LARGE SCALE GENOMIC DNA]</scope>
    <source>
        <strain evidence="1 2">CIRAD86</strain>
    </source>
</reference>
<dbReference type="Proteomes" id="UP000016932">
    <property type="component" value="Unassembled WGS sequence"/>
</dbReference>
<dbReference type="KEGG" id="pfj:MYCFIDRAFT_173227"/>
<evidence type="ECO:0000313" key="2">
    <source>
        <dbReference type="Proteomes" id="UP000016932"/>
    </source>
</evidence>
<evidence type="ECO:0000313" key="1">
    <source>
        <dbReference type="EMBL" id="EME84192.1"/>
    </source>
</evidence>
<dbReference type="HOGENOM" id="CLU_2237771_0_0_1"/>
<protein>
    <submittedName>
        <fullName evidence="1">Uncharacterized protein</fullName>
    </submittedName>
</protein>
<gene>
    <name evidence="1" type="ORF">MYCFIDRAFT_173227</name>
</gene>